<evidence type="ECO:0000313" key="2">
    <source>
        <dbReference type="Proteomes" id="UP000765509"/>
    </source>
</evidence>
<dbReference type="PANTHER" id="PTHR37984:SF5">
    <property type="entry name" value="PROTEIN NYNRIN-LIKE"/>
    <property type="match status" value="1"/>
</dbReference>
<name>A0A9Q3DKK1_9BASI</name>
<dbReference type="InterPro" id="IPR043128">
    <property type="entry name" value="Rev_trsase/Diguanyl_cyclase"/>
</dbReference>
<dbReference type="Proteomes" id="UP000765509">
    <property type="component" value="Unassembled WGS sequence"/>
</dbReference>
<accession>A0A9Q3DKK1</accession>
<organism evidence="1 2">
    <name type="scientific">Austropuccinia psidii MF-1</name>
    <dbReference type="NCBI Taxonomy" id="1389203"/>
    <lineage>
        <taxon>Eukaryota</taxon>
        <taxon>Fungi</taxon>
        <taxon>Dikarya</taxon>
        <taxon>Basidiomycota</taxon>
        <taxon>Pucciniomycotina</taxon>
        <taxon>Pucciniomycetes</taxon>
        <taxon>Pucciniales</taxon>
        <taxon>Sphaerophragmiaceae</taxon>
        <taxon>Austropuccinia</taxon>
    </lineage>
</organism>
<dbReference type="PANTHER" id="PTHR37984">
    <property type="entry name" value="PROTEIN CBG26694"/>
    <property type="match status" value="1"/>
</dbReference>
<dbReference type="InterPro" id="IPR050951">
    <property type="entry name" value="Retrovirus_Pol_polyprotein"/>
</dbReference>
<proteinExistence type="predicted"/>
<keyword evidence="2" id="KW-1185">Reference proteome</keyword>
<dbReference type="OrthoDB" id="117622at2759"/>
<evidence type="ECO:0000313" key="1">
    <source>
        <dbReference type="EMBL" id="MBW0501617.1"/>
    </source>
</evidence>
<dbReference type="SUPFAM" id="SSF56672">
    <property type="entry name" value="DNA/RNA polymerases"/>
    <property type="match status" value="1"/>
</dbReference>
<dbReference type="Gene3D" id="3.10.10.10">
    <property type="entry name" value="HIV Type 1 Reverse Transcriptase, subunit A, domain 1"/>
    <property type="match status" value="1"/>
</dbReference>
<sequence length="373" mass="42809">MGYAIREQSDDDQDPNGEFLVEYKQETQLEIYDVQLEAGIPQDNAKQSLCKHTQDKQNLLVTLTRGMAYINGTATNMTVCIDNAQHPLIIDSGSHFSIVARDYLEEQILPTKAKNFKSASGKIKFIGTIIKEIIIPHRKGNIRLNTEFSVLEDSHIQGFSLETDHKRMYGIDIYNSKNRNITIGTNKGKKISLDMYHMSNQIPLEELLNDLKEGQFRSNLTSKQKLCLLKILRKNRPDLAIFEGPLGKIRGLDIEQYLDVERPYPPIRRPSYPESLETRKEIEKYIHELLDMDFITKIGHNEMVEITTPVLITKNDGKARLCGSFRALNSYTKADRYPIPRIPNSLDKQAKAKYIIKMDSMKAFTRMELNQTP</sequence>
<comment type="caution">
    <text evidence="1">The sequence shown here is derived from an EMBL/GenBank/DDBJ whole genome shotgun (WGS) entry which is preliminary data.</text>
</comment>
<reference evidence="1" key="1">
    <citation type="submission" date="2021-03" db="EMBL/GenBank/DDBJ databases">
        <title>Draft genome sequence of rust myrtle Austropuccinia psidii MF-1, a brazilian biotype.</title>
        <authorList>
            <person name="Quecine M.C."/>
            <person name="Pachon D.M.R."/>
            <person name="Bonatelli M.L."/>
            <person name="Correr F.H."/>
            <person name="Franceschini L.M."/>
            <person name="Leite T.F."/>
            <person name="Margarido G.R.A."/>
            <person name="Almeida C.A."/>
            <person name="Ferrarezi J.A."/>
            <person name="Labate C.A."/>
        </authorList>
    </citation>
    <scope>NUCLEOTIDE SEQUENCE</scope>
    <source>
        <strain evidence="1">MF-1</strain>
    </source>
</reference>
<protein>
    <submittedName>
        <fullName evidence="1">Uncharacterized protein</fullName>
    </submittedName>
</protein>
<dbReference type="InterPro" id="IPR043502">
    <property type="entry name" value="DNA/RNA_pol_sf"/>
</dbReference>
<dbReference type="EMBL" id="AVOT02016423">
    <property type="protein sequence ID" value="MBW0501617.1"/>
    <property type="molecule type" value="Genomic_DNA"/>
</dbReference>
<dbReference type="AlphaFoldDB" id="A0A9Q3DKK1"/>
<dbReference type="Gene3D" id="3.30.70.270">
    <property type="match status" value="1"/>
</dbReference>
<gene>
    <name evidence="1" type="ORF">O181_041332</name>
</gene>